<proteinExistence type="predicted"/>
<dbReference type="Proteomes" id="UP000799291">
    <property type="component" value="Unassembled WGS sequence"/>
</dbReference>
<sequence length="512" mass="56686">MSDPEKSAVENVPLNNEDLEHAATHGTYLAKDEIVNLSEEHRQYLLQMHGTLELDPVPLMTDADPYNWPSWKKIINLMLVAFHACMSTFTAAAIIPAYEAISEDLGISIQQASYLTSLQIAIIGGAPLFWRPLSTRYGRRPIFIISLMGSLVFNIACAKTTSYASMAACRAFTSFFISPASAIGSAVVVETFFKNERAKYMGVWTVMVTLGVPLAPFIFGFVAYHIGYRWIYWILAMINGVQLLLYISLGPETRFIRHLHVSGPLPSFKDSYLKFRRIDPTPITALEFISPLRMAKYPCVMIPALSYAVIFLFSSVLITVEIPQLFGEKFHFNSQQLGLQFLGIIIGSIIGEQIGGHMSDLWMRRGPKKVVGGKPAPEFRLWLSYIGYLLAICGTVVFLVRIQQAPEGQWNVTPVIGGGIAAAGNQVVTTVLITYAVDCYHEEAGSIGVFITFVRQILGFIGPFWFPQMFENVGIANSAGVAVAIMVGASVIPTLFLQWKGNSLRRDMTARV</sequence>
<feature type="transmembrane region" description="Helical" evidence="5">
    <location>
        <begin position="201"/>
        <end position="224"/>
    </location>
</feature>
<feature type="transmembrane region" description="Helical" evidence="5">
    <location>
        <begin position="447"/>
        <end position="466"/>
    </location>
</feature>
<name>A0A6G1IIA2_9PLEO</name>
<gene>
    <name evidence="7" type="ORF">K458DRAFT_318456</name>
</gene>
<dbReference type="OrthoDB" id="2585655at2759"/>
<keyword evidence="2 5" id="KW-0812">Transmembrane</keyword>
<dbReference type="FunFam" id="1.20.1250.20:FF:000318">
    <property type="entry name" value="MFS multidrug transporter, putative"/>
    <property type="match status" value="1"/>
</dbReference>
<dbReference type="EMBL" id="MU005617">
    <property type="protein sequence ID" value="KAF2677865.1"/>
    <property type="molecule type" value="Genomic_DNA"/>
</dbReference>
<comment type="subcellular location">
    <subcellularLocation>
        <location evidence="1">Membrane</location>
        <topology evidence="1">Multi-pass membrane protein</topology>
    </subcellularLocation>
</comment>
<feature type="domain" description="Major facilitator superfamily (MFS) profile" evidence="6">
    <location>
        <begin position="76"/>
        <end position="502"/>
    </location>
</feature>
<evidence type="ECO:0000256" key="2">
    <source>
        <dbReference type="ARBA" id="ARBA00022692"/>
    </source>
</evidence>
<evidence type="ECO:0000256" key="4">
    <source>
        <dbReference type="ARBA" id="ARBA00023136"/>
    </source>
</evidence>
<dbReference type="AlphaFoldDB" id="A0A6G1IIA2"/>
<feature type="transmembrane region" description="Helical" evidence="5">
    <location>
        <begin position="338"/>
        <end position="358"/>
    </location>
</feature>
<reference evidence="7" key="1">
    <citation type="journal article" date="2020" name="Stud. Mycol.">
        <title>101 Dothideomycetes genomes: a test case for predicting lifestyles and emergence of pathogens.</title>
        <authorList>
            <person name="Haridas S."/>
            <person name="Albert R."/>
            <person name="Binder M."/>
            <person name="Bloem J."/>
            <person name="Labutti K."/>
            <person name="Salamov A."/>
            <person name="Andreopoulos B."/>
            <person name="Baker S."/>
            <person name="Barry K."/>
            <person name="Bills G."/>
            <person name="Bluhm B."/>
            <person name="Cannon C."/>
            <person name="Castanera R."/>
            <person name="Culley D."/>
            <person name="Daum C."/>
            <person name="Ezra D."/>
            <person name="Gonzalez J."/>
            <person name="Henrissat B."/>
            <person name="Kuo A."/>
            <person name="Liang C."/>
            <person name="Lipzen A."/>
            <person name="Lutzoni F."/>
            <person name="Magnuson J."/>
            <person name="Mondo S."/>
            <person name="Nolan M."/>
            <person name="Ohm R."/>
            <person name="Pangilinan J."/>
            <person name="Park H.-J."/>
            <person name="Ramirez L."/>
            <person name="Alfaro M."/>
            <person name="Sun H."/>
            <person name="Tritt A."/>
            <person name="Yoshinaga Y."/>
            <person name="Zwiers L.-H."/>
            <person name="Turgeon B."/>
            <person name="Goodwin S."/>
            <person name="Spatafora J."/>
            <person name="Crous P."/>
            <person name="Grigoriev I."/>
        </authorList>
    </citation>
    <scope>NUCLEOTIDE SEQUENCE</scope>
    <source>
        <strain evidence="7">CBS 122367</strain>
    </source>
</reference>
<dbReference type="PROSITE" id="PS50850">
    <property type="entry name" value="MFS"/>
    <property type="match status" value="1"/>
</dbReference>
<dbReference type="PANTHER" id="PTHR23502:SF2">
    <property type="entry name" value="TRANSPORTER, PUTATIVE (AFU_ORTHOLOGUE AFUA_2G08910)-RELATED"/>
    <property type="match status" value="1"/>
</dbReference>
<feature type="transmembrane region" description="Helical" evidence="5">
    <location>
        <begin position="412"/>
        <end position="435"/>
    </location>
</feature>
<dbReference type="InterPro" id="IPR036259">
    <property type="entry name" value="MFS_trans_sf"/>
</dbReference>
<evidence type="ECO:0000259" key="6">
    <source>
        <dbReference type="PROSITE" id="PS50850"/>
    </source>
</evidence>
<evidence type="ECO:0000256" key="3">
    <source>
        <dbReference type="ARBA" id="ARBA00022989"/>
    </source>
</evidence>
<feature type="transmembrane region" description="Helical" evidence="5">
    <location>
        <begin position="478"/>
        <end position="499"/>
    </location>
</feature>
<evidence type="ECO:0000313" key="7">
    <source>
        <dbReference type="EMBL" id="KAF2677865.1"/>
    </source>
</evidence>
<dbReference type="PANTHER" id="PTHR23502">
    <property type="entry name" value="MAJOR FACILITATOR SUPERFAMILY"/>
    <property type="match status" value="1"/>
</dbReference>
<feature type="transmembrane region" description="Helical" evidence="5">
    <location>
        <begin position="142"/>
        <end position="165"/>
    </location>
</feature>
<keyword evidence="3 5" id="KW-1133">Transmembrane helix</keyword>
<dbReference type="InterPro" id="IPR011701">
    <property type="entry name" value="MFS"/>
</dbReference>
<feature type="transmembrane region" description="Helical" evidence="5">
    <location>
        <begin position="107"/>
        <end position="130"/>
    </location>
</feature>
<feature type="transmembrane region" description="Helical" evidence="5">
    <location>
        <begin position="297"/>
        <end position="318"/>
    </location>
</feature>
<dbReference type="SUPFAM" id="SSF103473">
    <property type="entry name" value="MFS general substrate transporter"/>
    <property type="match status" value="1"/>
</dbReference>
<dbReference type="InterPro" id="IPR020846">
    <property type="entry name" value="MFS_dom"/>
</dbReference>
<feature type="transmembrane region" description="Helical" evidence="5">
    <location>
        <begin position="171"/>
        <end position="189"/>
    </location>
</feature>
<evidence type="ECO:0000313" key="8">
    <source>
        <dbReference type="Proteomes" id="UP000799291"/>
    </source>
</evidence>
<dbReference type="GO" id="GO:0022857">
    <property type="term" value="F:transmembrane transporter activity"/>
    <property type="evidence" value="ECO:0007669"/>
    <property type="project" value="InterPro"/>
</dbReference>
<accession>A0A6G1IIA2</accession>
<dbReference type="Pfam" id="PF07690">
    <property type="entry name" value="MFS_1"/>
    <property type="match status" value="1"/>
</dbReference>
<keyword evidence="8" id="KW-1185">Reference proteome</keyword>
<organism evidence="7 8">
    <name type="scientific">Lentithecium fluviatile CBS 122367</name>
    <dbReference type="NCBI Taxonomy" id="1168545"/>
    <lineage>
        <taxon>Eukaryota</taxon>
        <taxon>Fungi</taxon>
        <taxon>Dikarya</taxon>
        <taxon>Ascomycota</taxon>
        <taxon>Pezizomycotina</taxon>
        <taxon>Dothideomycetes</taxon>
        <taxon>Pleosporomycetidae</taxon>
        <taxon>Pleosporales</taxon>
        <taxon>Massarineae</taxon>
        <taxon>Lentitheciaceae</taxon>
        <taxon>Lentithecium</taxon>
    </lineage>
</organism>
<feature type="transmembrane region" description="Helical" evidence="5">
    <location>
        <begin position="230"/>
        <end position="249"/>
    </location>
</feature>
<dbReference type="Gene3D" id="1.20.1250.20">
    <property type="entry name" value="MFS general substrate transporter like domains"/>
    <property type="match status" value="1"/>
</dbReference>
<evidence type="ECO:0000256" key="1">
    <source>
        <dbReference type="ARBA" id="ARBA00004141"/>
    </source>
</evidence>
<evidence type="ECO:0000256" key="5">
    <source>
        <dbReference type="SAM" id="Phobius"/>
    </source>
</evidence>
<dbReference type="GO" id="GO:0005886">
    <property type="term" value="C:plasma membrane"/>
    <property type="evidence" value="ECO:0007669"/>
    <property type="project" value="TreeGrafter"/>
</dbReference>
<feature type="transmembrane region" description="Helical" evidence="5">
    <location>
        <begin position="379"/>
        <end position="400"/>
    </location>
</feature>
<keyword evidence="4 5" id="KW-0472">Membrane</keyword>
<protein>
    <submittedName>
        <fullName evidence="7">MFS general substrate transporter</fullName>
    </submittedName>
</protein>
<feature type="transmembrane region" description="Helical" evidence="5">
    <location>
        <begin position="74"/>
        <end position="95"/>
    </location>
</feature>